<keyword evidence="3 5" id="KW-1133">Transmembrane helix</keyword>
<comment type="subcellular location">
    <subcellularLocation>
        <location evidence="1">Membrane</location>
        <topology evidence="1">Multi-pass membrane protein</topology>
    </subcellularLocation>
</comment>
<evidence type="ECO:0000313" key="7">
    <source>
        <dbReference type="Proteomes" id="UP001072034"/>
    </source>
</evidence>
<feature type="transmembrane region" description="Helical" evidence="5">
    <location>
        <begin position="394"/>
        <end position="416"/>
    </location>
</feature>
<dbReference type="PANTHER" id="PTHR43077:SF10">
    <property type="entry name" value="TRANSPORT PERMEASE PROTEIN"/>
    <property type="match status" value="1"/>
</dbReference>
<reference evidence="6" key="1">
    <citation type="submission" date="2022-10" db="EMBL/GenBank/DDBJ databases">
        <title>Genome sequence of Actinomyces israelii ATCC 10048.</title>
        <authorList>
            <person name="Watt R.M."/>
            <person name="Tong W.M."/>
        </authorList>
    </citation>
    <scope>NUCLEOTIDE SEQUENCE</scope>
    <source>
        <strain evidence="6">ATCC 10048</strain>
    </source>
</reference>
<accession>A0ABT4IAJ7</accession>
<dbReference type="Gene3D" id="3.40.1710.10">
    <property type="entry name" value="abc type-2 transporter like domain"/>
    <property type="match status" value="1"/>
</dbReference>
<dbReference type="InterPro" id="IPR051328">
    <property type="entry name" value="T7SS_ABC-Transporter"/>
</dbReference>
<organism evidence="6 7">
    <name type="scientific">Actinomyces israelii</name>
    <dbReference type="NCBI Taxonomy" id="1659"/>
    <lineage>
        <taxon>Bacteria</taxon>
        <taxon>Bacillati</taxon>
        <taxon>Actinomycetota</taxon>
        <taxon>Actinomycetes</taxon>
        <taxon>Actinomycetales</taxon>
        <taxon>Actinomycetaceae</taxon>
        <taxon>Actinomyces</taxon>
    </lineage>
</organism>
<feature type="transmembrane region" description="Helical" evidence="5">
    <location>
        <begin position="428"/>
        <end position="451"/>
    </location>
</feature>
<protein>
    <recommendedName>
        <fullName evidence="8">YhgE/Pip domain-containing protein</fullName>
    </recommendedName>
</protein>
<evidence type="ECO:0000256" key="4">
    <source>
        <dbReference type="ARBA" id="ARBA00023136"/>
    </source>
</evidence>
<dbReference type="RefSeq" id="WP_268918098.1">
    <property type="nucleotide sequence ID" value="NZ_JAPTMY010000029.1"/>
</dbReference>
<name>A0ABT4IAJ7_9ACTO</name>
<evidence type="ECO:0000256" key="5">
    <source>
        <dbReference type="SAM" id="Phobius"/>
    </source>
</evidence>
<evidence type="ECO:0000256" key="3">
    <source>
        <dbReference type="ARBA" id="ARBA00022989"/>
    </source>
</evidence>
<proteinExistence type="predicted"/>
<dbReference type="PANTHER" id="PTHR43077">
    <property type="entry name" value="TRANSPORT PERMEASE YVFS-RELATED"/>
    <property type="match status" value="1"/>
</dbReference>
<keyword evidence="4 5" id="KW-0472">Membrane</keyword>
<feature type="transmembrane region" description="Helical" evidence="5">
    <location>
        <begin position="327"/>
        <end position="347"/>
    </location>
</feature>
<feature type="transmembrane region" description="Helical" evidence="5">
    <location>
        <begin position="471"/>
        <end position="494"/>
    </location>
</feature>
<comment type="caution">
    <text evidence="6">The sequence shown here is derived from an EMBL/GenBank/DDBJ whole genome shotgun (WGS) entry which is preliminary data.</text>
</comment>
<sequence>MTRRSLILTVLIALVPALAGLVVVRAATTPAASAATIPAAVVNLDTPATAPDGSTLPAGRLLVGRLTDPGTALTAKSATGATTERLDYSVVTQDTAAEGLTDGTYEAVITIPAGFSQAIASTLGGTPEQAAVEVETSQSSASAAGAVSQEAVSAAVDSLGTTISTSYLNGSLSSLTTLSDRLGQASTAAETLSSGAEQLAAGIGSSGDTAAGGTLNGAVNSYTGAVDQLAANCEAMGGSAQLCASLRQVSAGSGALTGAASSAATGASRVSNGASALNDGLSTASGAVPSYSDQEAEELADSLAQPVSVSARADSDAAAATRMSPQALSLALWIGALVVVSGLGIMGRRHVEAAMTPARLAITSLRPALGLAVVQATLLTGALALAGARFGNVWAVGGLVLLGAVAMTVLHAALMAAFGARGTSAVSLLALVAQAAWVLSVNAPGGMAGALPVTVLDSALGGIMLGTAGGGGWSAAVVLCLWAAASTLVMTLAVRRRRATSLAVLRRELAAA</sequence>
<keyword evidence="7" id="KW-1185">Reference proteome</keyword>
<dbReference type="EMBL" id="JAPTMY010000029">
    <property type="protein sequence ID" value="MCZ0858770.1"/>
    <property type="molecule type" value="Genomic_DNA"/>
</dbReference>
<evidence type="ECO:0000313" key="6">
    <source>
        <dbReference type="EMBL" id="MCZ0858770.1"/>
    </source>
</evidence>
<dbReference type="Proteomes" id="UP001072034">
    <property type="component" value="Unassembled WGS sequence"/>
</dbReference>
<keyword evidence="2 5" id="KW-0812">Transmembrane</keyword>
<gene>
    <name evidence="6" type="ORF">OHJ16_12040</name>
</gene>
<evidence type="ECO:0000256" key="2">
    <source>
        <dbReference type="ARBA" id="ARBA00022692"/>
    </source>
</evidence>
<evidence type="ECO:0000256" key="1">
    <source>
        <dbReference type="ARBA" id="ARBA00004141"/>
    </source>
</evidence>
<evidence type="ECO:0008006" key="8">
    <source>
        <dbReference type="Google" id="ProtNLM"/>
    </source>
</evidence>
<feature type="transmembrane region" description="Helical" evidence="5">
    <location>
        <begin position="368"/>
        <end position="388"/>
    </location>
</feature>